<dbReference type="AlphaFoldDB" id="A0A062XPQ5"/>
<dbReference type="InterPro" id="IPR050057">
    <property type="entry name" value="Prokaryotic/Mito_RF"/>
</dbReference>
<feature type="modified residue" description="N5-methylglutamine" evidence="7">
    <location>
        <position position="246"/>
    </location>
</feature>
<evidence type="ECO:0000256" key="5">
    <source>
        <dbReference type="ARBA" id="ARBA00022490"/>
    </source>
</evidence>
<dbReference type="Proteomes" id="UP000027284">
    <property type="component" value="Unassembled WGS sequence"/>
</dbReference>
<evidence type="ECO:0000256" key="4">
    <source>
        <dbReference type="ARBA" id="ARBA00022481"/>
    </source>
</evidence>
<reference evidence="10 11" key="1">
    <citation type="submission" date="2014-04" db="EMBL/GenBank/DDBJ databases">
        <title>The Genome Sequence of Thermoanaerobaculum aquaticum MP-01, The First Cultivated Group 23 Acidobacterium.</title>
        <authorList>
            <person name="Stamps B.W."/>
            <person name="Losey N.A."/>
            <person name="Lawson P.A."/>
            <person name="Stevenson B.S."/>
        </authorList>
    </citation>
    <scope>NUCLEOTIDE SEQUENCE [LARGE SCALE GENOMIC DNA]</scope>
    <source>
        <strain evidence="10 11">MP-01</strain>
    </source>
</reference>
<gene>
    <name evidence="7" type="primary">prfA</name>
    <name evidence="10" type="ORF">EG19_10450</name>
</gene>
<sequence length="372" mass="41373">MTLALVVFLPMNDLLPKLEEIERTFQGLQEEQASPEVLANPERLAELSRKVAELAPVVESIRAYRSLRERQAQARAMLAEEKDPELLALAEEELSQVNEALEQAEAELKLMLLPADPHDSRNVILEVRAGTGGQEAALFAGELLRMYLRYAEAKGWKATITELSEADLGGVKEAVVLIEGRGAYSRLKYESGVHRVQRVPVTEASGRIHTSAATVAVLPEAEDVEIQIDPKELRIDTFCSSGHGGQSVNTTYSAVRITHLPTGIAVSCQDERSQIQNRAKAMRILKSRLLEIKQREQQEALAAQRRSQVGTGDRSEKIRTYNFPQSRVTDHRIGLTVYRLQEVLDGELDLILDPLIAHFQAERLKEELAASA</sequence>
<dbReference type="Gene3D" id="3.30.70.1660">
    <property type="match status" value="1"/>
</dbReference>
<evidence type="ECO:0000313" key="11">
    <source>
        <dbReference type="Proteomes" id="UP000027284"/>
    </source>
</evidence>
<dbReference type="InterPro" id="IPR000352">
    <property type="entry name" value="Pep_chain_release_fac_I"/>
</dbReference>
<dbReference type="Pfam" id="PF00472">
    <property type="entry name" value="RF-1"/>
    <property type="match status" value="1"/>
</dbReference>
<dbReference type="SMART" id="SM00937">
    <property type="entry name" value="PCRF"/>
    <property type="match status" value="1"/>
</dbReference>
<proteinExistence type="inferred from homology"/>
<dbReference type="PANTHER" id="PTHR43804:SF7">
    <property type="entry name" value="LD18447P"/>
    <property type="match status" value="1"/>
</dbReference>
<dbReference type="PANTHER" id="PTHR43804">
    <property type="entry name" value="LD18447P"/>
    <property type="match status" value="1"/>
</dbReference>
<evidence type="ECO:0000313" key="10">
    <source>
        <dbReference type="EMBL" id="KDA54577.1"/>
    </source>
</evidence>
<dbReference type="InterPro" id="IPR005139">
    <property type="entry name" value="PCRF"/>
</dbReference>
<dbReference type="FunFam" id="3.30.160.20:FF:000004">
    <property type="entry name" value="Peptide chain release factor 1"/>
    <property type="match status" value="1"/>
</dbReference>
<dbReference type="NCBIfam" id="NF001859">
    <property type="entry name" value="PRK00591.1"/>
    <property type="match status" value="1"/>
</dbReference>
<dbReference type="GO" id="GO:0016149">
    <property type="term" value="F:translation release factor activity, codon specific"/>
    <property type="evidence" value="ECO:0007669"/>
    <property type="project" value="UniProtKB-UniRule"/>
</dbReference>
<comment type="function">
    <text evidence="1 7">Peptide chain release factor 1 directs the termination of translation in response to the peptide chain termination codons UAG and UAA.</text>
</comment>
<name>A0A062XPQ5_9BACT</name>
<dbReference type="InterPro" id="IPR004373">
    <property type="entry name" value="RF-1"/>
</dbReference>
<comment type="PTM">
    <text evidence="7">Methylated by PrmC. Methylation increases the termination efficiency of RF1.</text>
</comment>
<dbReference type="NCBIfam" id="TIGR00019">
    <property type="entry name" value="prfA"/>
    <property type="match status" value="1"/>
</dbReference>
<evidence type="ECO:0000256" key="7">
    <source>
        <dbReference type="HAMAP-Rule" id="MF_00093"/>
    </source>
</evidence>
<evidence type="ECO:0000256" key="8">
    <source>
        <dbReference type="NCBIfam" id="TIGR00019"/>
    </source>
</evidence>
<accession>A0A062XPQ5</accession>
<comment type="caution">
    <text evidence="10">The sequence shown here is derived from an EMBL/GenBank/DDBJ whole genome shotgun (WGS) entry which is preliminary data.</text>
</comment>
<dbReference type="Pfam" id="PF03462">
    <property type="entry name" value="PCRF"/>
    <property type="match status" value="1"/>
</dbReference>
<protein>
    <recommendedName>
        <fullName evidence="7 8">Peptide chain release factor 1</fullName>
        <shortName evidence="7">RF-1</shortName>
    </recommendedName>
</protein>
<dbReference type="STRING" id="1312852.EG19_10450"/>
<keyword evidence="11" id="KW-1185">Reference proteome</keyword>
<feature type="domain" description="Peptide chain release factor" evidence="9">
    <location>
        <begin position="76"/>
        <end position="190"/>
    </location>
</feature>
<dbReference type="Gene3D" id="6.10.140.1950">
    <property type="match status" value="1"/>
</dbReference>
<comment type="similarity">
    <text evidence="3 7">Belongs to the prokaryotic/mitochondrial release factor family.</text>
</comment>
<evidence type="ECO:0000256" key="6">
    <source>
        <dbReference type="ARBA" id="ARBA00022917"/>
    </source>
</evidence>
<keyword evidence="4 7" id="KW-0488">Methylation</keyword>
<comment type="subcellular location">
    <subcellularLocation>
        <location evidence="2 7">Cytoplasm</location>
    </subcellularLocation>
</comment>
<evidence type="ECO:0000256" key="2">
    <source>
        <dbReference type="ARBA" id="ARBA00004496"/>
    </source>
</evidence>
<keyword evidence="6 7" id="KW-0648">Protein biosynthesis</keyword>
<dbReference type="InterPro" id="IPR045853">
    <property type="entry name" value="Pep_chain_release_fac_I_sf"/>
</dbReference>
<evidence type="ECO:0000256" key="3">
    <source>
        <dbReference type="ARBA" id="ARBA00010835"/>
    </source>
</evidence>
<evidence type="ECO:0000259" key="9">
    <source>
        <dbReference type="SMART" id="SM00937"/>
    </source>
</evidence>
<dbReference type="GO" id="GO:0005829">
    <property type="term" value="C:cytosol"/>
    <property type="evidence" value="ECO:0007669"/>
    <property type="project" value="UniProtKB-ARBA"/>
</dbReference>
<dbReference type="FunFam" id="3.30.70.1660:FF:000004">
    <property type="entry name" value="Peptide chain release factor 1"/>
    <property type="match status" value="1"/>
</dbReference>
<organism evidence="10 11">
    <name type="scientific">Thermoanaerobaculum aquaticum</name>
    <dbReference type="NCBI Taxonomy" id="1312852"/>
    <lineage>
        <taxon>Bacteria</taxon>
        <taxon>Pseudomonadati</taxon>
        <taxon>Acidobacteriota</taxon>
        <taxon>Thermoanaerobaculia</taxon>
        <taxon>Thermoanaerobaculales</taxon>
        <taxon>Thermoanaerobaculaceae</taxon>
        <taxon>Thermoanaerobaculum</taxon>
    </lineage>
</organism>
<evidence type="ECO:0000256" key="1">
    <source>
        <dbReference type="ARBA" id="ARBA00002986"/>
    </source>
</evidence>
<dbReference type="EMBL" id="JMFG01000006">
    <property type="protein sequence ID" value="KDA54577.1"/>
    <property type="molecule type" value="Genomic_DNA"/>
</dbReference>
<keyword evidence="5 7" id="KW-0963">Cytoplasm</keyword>
<dbReference type="HAMAP" id="MF_00093">
    <property type="entry name" value="Rel_fac_1"/>
    <property type="match status" value="1"/>
</dbReference>
<dbReference type="FunFam" id="3.30.70.1660:FF:000002">
    <property type="entry name" value="Peptide chain release factor 1"/>
    <property type="match status" value="1"/>
</dbReference>
<dbReference type="Gene3D" id="3.30.160.20">
    <property type="match status" value="1"/>
</dbReference>
<dbReference type="SUPFAM" id="SSF75620">
    <property type="entry name" value="Release factor"/>
    <property type="match status" value="1"/>
</dbReference>